<gene>
    <name evidence="8" type="ordered locus">Despr_2870</name>
</gene>
<evidence type="ECO:0000259" key="7">
    <source>
        <dbReference type="PROSITE" id="PS50110"/>
    </source>
</evidence>
<dbReference type="GO" id="GO:0000976">
    <property type="term" value="F:transcription cis-regulatory region binding"/>
    <property type="evidence" value="ECO:0007669"/>
    <property type="project" value="TreeGrafter"/>
</dbReference>
<evidence type="ECO:0000256" key="5">
    <source>
        <dbReference type="ARBA" id="ARBA00023163"/>
    </source>
</evidence>
<dbReference type="Gene3D" id="3.40.50.2300">
    <property type="match status" value="1"/>
</dbReference>
<dbReference type="GO" id="GO:0005829">
    <property type="term" value="C:cytosol"/>
    <property type="evidence" value="ECO:0007669"/>
    <property type="project" value="TreeGrafter"/>
</dbReference>
<dbReference type="InterPro" id="IPR039420">
    <property type="entry name" value="WalR-like"/>
</dbReference>
<organism evidence="8 9">
    <name type="scientific">Desulfobulbus propionicus (strain ATCC 33891 / DSM 2032 / VKM B-1956 / 1pr3)</name>
    <dbReference type="NCBI Taxonomy" id="577650"/>
    <lineage>
        <taxon>Bacteria</taxon>
        <taxon>Pseudomonadati</taxon>
        <taxon>Thermodesulfobacteriota</taxon>
        <taxon>Desulfobulbia</taxon>
        <taxon>Desulfobulbales</taxon>
        <taxon>Desulfobulbaceae</taxon>
        <taxon>Desulfobulbus</taxon>
    </lineage>
</organism>
<evidence type="ECO:0000256" key="4">
    <source>
        <dbReference type="ARBA" id="ARBA00023125"/>
    </source>
</evidence>
<dbReference type="InterPro" id="IPR011006">
    <property type="entry name" value="CheY-like_superfamily"/>
</dbReference>
<dbReference type="AlphaFoldDB" id="A0A7U3YP60"/>
<evidence type="ECO:0000256" key="6">
    <source>
        <dbReference type="PROSITE-ProRule" id="PRU00169"/>
    </source>
</evidence>
<keyword evidence="1 6" id="KW-0597">Phosphoprotein</keyword>
<dbReference type="SMART" id="SM00448">
    <property type="entry name" value="REC"/>
    <property type="match status" value="1"/>
</dbReference>
<dbReference type="InterPro" id="IPR001789">
    <property type="entry name" value="Sig_transdc_resp-reg_receiver"/>
</dbReference>
<keyword evidence="3" id="KW-0805">Transcription regulation</keyword>
<dbReference type="PANTHER" id="PTHR48111">
    <property type="entry name" value="REGULATOR OF RPOS"/>
    <property type="match status" value="1"/>
</dbReference>
<reference evidence="8 9" key="1">
    <citation type="journal article" date="2011" name="Stand. Genomic Sci.">
        <title>Complete genome sequence of Desulfobulbus propionicus type strain (1pr3).</title>
        <authorList>
            <person name="Pagani I."/>
            <person name="Lapidus A."/>
            <person name="Nolan M."/>
            <person name="Lucas S."/>
            <person name="Hammon N."/>
            <person name="Deshpande S."/>
            <person name="Cheng J.F."/>
            <person name="Chertkov O."/>
            <person name="Davenport K."/>
            <person name="Tapia R."/>
            <person name="Han C."/>
            <person name="Goodwin L."/>
            <person name="Pitluck S."/>
            <person name="Liolios K."/>
            <person name="Mavromatis K."/>
            <person name="Ivanova N."/>
            <person name="Mikhailova N."/>
            <person name="Pati A."/>
            <person name="Chen A."/>
            <person name="Palaniappan K."/>
            <person name="Land M."/>
            <person name="Hauser L."/>
            <person name="Chang Y.J."/>
            <person name="Jeffries C.D."/>
            <person name="Detter J.C."/>
            <person name="Brambilla E."/>
            <person name="Kannan K.P."/>
            <person name="Djao O.D."/>
            <person name="Rohde M."/>
            <person name="Pukall R."/>
            <person name="Spring S."/>
            <person name="Goker M."/>
            <person name="Sikorski J."/>
            <person name="Woyke T."/>
            <person name="Bristow J."/>
            <person name="Eisen J.A."/>
            <person name="Markowitz V."/>
            <person name="Hugenholtz P."/>
            <person name="Kyrpides N.C."/>
            <person name="Klenk H.P."/>
        </authorList>
    </citation>
    <scope>NUCLEOTIDE SEQUENCE [LARGE SCALE GENOMIC DNA]</scope>
    <source>
        <strain evidence="9">ATCC 33891 / DSM 2032 / 1pr3</strain>
    </source>
</reference>
<keyword evidence="5" id="KW-0804">Transcription</keyword>
<dbReference type="SUPFAM" id="SSF52172">
    <property type="entry name" value="CheY-like"/>
    <property type="match status" value="1"/>
</dbReference>
<protein>
    <submittedName>
        <fullName evidence="8">Response regulator receiver protein</fullName>
    </submittedName>
</protein>
<proteinExistence type="predicted"/>
<dbReference type="PANTHER" id="PTHR48111:SF40">
    <property type="entry name" value="PHOSPHATE REGULON TRANSCRIPTIONAL REGULATORY PROTEIN PHOB"/>
    <property type="match status" value="1"/>
</dbReference>
<dbReference type="PROSITE" id="PS50110">
    <property type="entry name" value="RESPONSE_REGULATORY"/>
    <property type="match status" value="1"/>
</dbReference>
<evidence type="ECO:0000256" key="2">
    <source>
        <dbReference type="ARBA" id="ARBA00023012"/>
    </source>
</evidence>
<dbReference type="EMBL" id="CP002364">
    <property type="protein sequence ID" value="ADW19004.1"/>
    <property type="molecule type" value="Genomic_DNA"/>
</dbReference>
<accession>A0A7U3YP60</accession>
<feature type="domain" description="Response regulatory" evidence="7">
    <location>
        <begin position="5"/>
        <end position="119"/>
    </location>
</feature>
<keyword evidence="4" id="KW-0238">DNA-binding</keyword>
<name>A0A7U3YP60_DESPD</name>
<evidence type="ECO:0000256" key="3">
    <source>
        <dbReference type="ARBA" id="ARBA00023015"/>
    </source>
</evidence>
<evidence type="ECO:0000256" key="1">
    <source>
        <dbReference type="ARBA" id="ARBA00022553"/>
    </source>
</evidence>
<dbReference type="FunFam" id="3.40.50.2300:FF:000018">
    <property type="entry name" value="DNA-binding transcriptional regulator NtrC"/>
    <property type="match status" value="1"/>
</dbReference>
<dbReference type="KEGG" id="dpr:Despr_2870"/>
<dbReference type="GO" id="GO:0006355">
    <property type="term" value="P:regulation of DNA-templated transcription"/>
    <property type="evidence" value="ECO:0007669"/>
    <property type="project" value="TreeGrafter"/>
</dbReference>
<dbReference type="RefSeq" id="WP_015725529.1">
    <property type="nucleotide sequence ID" value="NC_014972.1"/>
</dbReference>
<evidence type="ECO:0000313" key="8">
    <source>
        <dbReference type="EMBL" id="ADW19004.1"/>
    </source>
</evidence>
<evidence type="ECO:0000313" key="9">
    <source>
        <dbReference type="Proteomes" id="UP000006365"/>
    </source>
</evidence>
<dbReference type="Pfam" id="PF00072">
    <property type="entry name" value="Response_reg"/>
    <property type="match status" value="1"/>
</dbReference>
<sequence length="142" mass="16311">MSLYTVLIVDDEEEFREMTVKRLSKRDLECDSAPDGDTALEMITKKNYDVVLLDVKMPGKDGIETLREIKRITPMTEVVMLTGHASVESGINGIKYGAFDYLMKPMELDPLFEKLNAAYERKREQQAKIEMAQIKKDMARPF</sequence>
<dbReference type="GO" id="GO:0032993">
    <property type="term" value="C:protein-DNA complex"/>
    <property type="evidence" value="ECO:0007669"/>
    <property type="project" value="TreeGrafter"/>
</dbReference>
<keyword evidence="9" id="KW-1185">Reference proteome</keyword>
<dbReference type="Proteomes" id="UP000006365">
    <property type="component" value="Chromosome"/>
</dbReference>
<keyword evidence="2" id="KW-0902">Two-component regulatory system</keyword>
<dbReference type="GO" id="GO:0000156">
    <property type="term" value="F:phosphorelay response regulator activity"/>
    <property type="evidence" value="ECO:0007669"/>
    <property type="project" value="TreeGrafter"/>
</dbReference>
<feature type="modified residue" description="4-aspartylphosphate" evidence="6">
    <location>
        <position position="54"/>
    </location>
</feature>